<feature type="region of interest" description="Disordered" evidence="1">
    <location>
        <begin position="166"/>
        <end position="188"/>
    </location>
</feature>
<accession>A0ABS9NMN6</accession>
<comment type="caution">
    <text evidence="3">The sequence shown here is derived from an EMBL/GenBank/DDBJ whole genome shotgun (WGS) entry which is preliminary data.</text>
</comment>
<dbReference type="Proteomes" id="UP001298424">
    <property type="component" value="Unassembled WGS sequence"/>
</dbReference>
<feature type="non-terminal residue" evidence="3">
    <location>
        <position position="1"/>
    </location>
</feature>
<feature type="compositionally biased region" description="Low complexity" evidence="1">
    <location>
        <begin position="175"/>
        <end position="187"/>
    </location>
</feature>
<gene>
    <name evidence="3" type="ORF">MB824_06075</name>
</gene>
<organism evidence="3 4">
    <name type="scientific">Kingella pumchi</name>
    <dbReference type="NCBI Taxonomy" id="2779506"/>
    <lineage>
        <taxon>Bacteria</taxon>
        <taxon>Pseudomonadati</taxon>
        <taxon>Pseudomonadota</taxon>
        <taxon>Betaproteobacteria</taxon>
        <taxon>Neisseriales</taxon>
        <taxon>Neisseriaceae</taxon>
        <taxon>Kingella</taxon>
    </lineage>
</organism>
<proteinExistence type="predicted"/>
<sequence length="415" mass="47419">FLVYNGLSSFLQSNMTAYLVQPHLKTVRHECPTDRIKTMKHLLIDFENVQPQNLDKLPVENTHVWLFIGVMHKMLPVSLVKSLLRFGERAHLVHLQKMGKNALDFYLSYYLGQITATDPNAQIGILSRDGGYDVLVEHILENQYAQNIIRLAGIEEVQHEKITASQPVPLIETAQPSEPSKPSKPQQPLAPYFQAALTALRKPDAFRPNYLHNLQQNLRKYILHDLFADKTDEECEATTIAVTNKLKAQNLIQIDEQNRVSYHVSDADLLQKIQRYILSQKPKTYADFQAAVENRANALCLNISQDDIQAFAYYLGEQNLIRQESGKIEYAPFAEPKPKPTPKQPENYQPDETVWKKITAALSASKPNRPNKVSALRNMIKSLAKYSDQETEKLVQHLQVKKILRLDGTKIVYLK</sequence>
<evidence type="ECO:0000313" key="3">
    <source>
        <dbReference type="EMBL" id="MCG6504057.1"/>
    </source>
</evidence>
<name>A0ABS9NMN6_9NEIS</name>
<dbReference type="InterPro" id="IPR041494">
    <property type="entry name" value="PIN7"/>
</dbReference>
<evidence type="ECO:0000256" key="1">
    <source>
        <dbReference type="SAM" id="MobiDB-lite"/>
    </source>
</evidence>
<dbReference type="RefSeq" id="WP_238746813.1">
    <property type="nucleotide sequence ID" value="NZ_JAKOOW010000023.1"/>
</dbReference>
<protein>
    <submittedName>
        <fullName evidence="3">PIN domain-containing protein</fullName>
    </submittedName>
</protein>
<evidence type="ECO:0000259" key="2">
    <source>
        <dbReference type="Pfam" id="PF18475"/>
    </source>
</evidence>
<feature type="domain" description="PIN-like" evidence="2">
    <location>
        <begin position="43"/>
        <end position="140"/>
    </location>
</feature>
<reference evidence="3 4" key="1">
    <citation type="submission" date="2022-02" db="EMBL/GenBank/DDBJ databases">
        <title>Genome sequence data of Kingella unionensis sp. nov. strain CICC 24913 (CCUG 75125).</title>
        <authorList>
            <person name="Xiao M."/>
        </authorList>
    </citation>
    <scope>NUCLEOTIDE SEQUENCE [LARGE SCALE GENOMIC DNA]</scope>
    <source>
        <strain evidence="3 4">CICC 24913</strain>
    </source>
</reference>
<keyword evidence="4" id="KW-1185">Reference proteome</keyword>
<dbReference type="Pfam" id="PF18475">
    <property type="entry name" value="PIN7"/>
    <property type="match status" value="1"/>
</dbReference>
<evidence type="ECO:0000313" key="4">
    <source>
        <dbReference type="Proteomes" id="UP001298424"/>
    </source>
</evidence>
<dbReference type="EMBL" id="JAKOOW010000023">
    <property type="protein sequence ID" value="MCG6504057.1"/>
    <property type="molecule type" value="Genomic_DNA"/>
</dbReference>